<accession>A0A381Q9Z1</accession>
<dbReference type="EMBL" id="UINC01001253">
    <property type="protein sequence ID" value="SUZ75664.1"/>
    <property type="molecule type" value="Genomic_DNA"/>
</dbReference>
<dbReference type="PROSITE" id="PS51257">
    <property type="entry name" value="PROKAR_LIPOPROTEIN"/>
    <property type="match status" value="1"/>
</dbReference>
<dbReference type="Pfam" id="PF12869">
    <property type="entry name" value="tRNA_anti-like"/>
    <property type="match status" value="1"/>
</dbReference>
<sequence>MSKTLFSAVISLVLLAVLVACETETGIAKDIADQEPDFRVSAAQIVADYEASESAADDMYKGQVVVVTGVISEVYRGFLYTPYVELEAGVRCSFSDNEDPVMITLEEGQTISMKGRGDRLLFGVELRGCTVEEP</sequence>
<dbReference type="AlphaFoldDB" id="A0A381Q9Z1"/>
<proteinExistence type="predicted"/>
<reference evidence="1" key="1">
    <citation type="submission" date="2018-05" db="EMBL/GenBank/DDBJ databases">
        <authorList>
            <person name="Lanie J.A."/>
            <person name="Ng W.-L."/>
            <person name="Kazmierczak K.M."/>
            <person name="Andrzejewski T.M."/>
            <person name="Davidsen T.M."/>
            <person name="Wayne K.J."/>
            <person name="Tettelin H."/>
            <person name="Glass J.I."/>
            <person name="Rusch D."/>
            <person name="Podicherti R."/>
            <person name="Tsui H.-C.T."/>
            <person name="Winkler M.E."/>
        </authorList>
    </citation>
    <scope>NUCLEOTIDE SEQUENCE</scope>
</reference>
<evidence type="ECO:0008006" key="2">
    <source>
        <dbReference type="Google" id="ProtNLM"/>
    </source>
</evidence>
<protein>
    <recommendedName>
        <fullName evidence="2">tRNA_anti-like</fullName>
    </recommendedName>
</protein>
<dbReference type="InterPro" id="IPR024422">
    <property type="entry name" value="Protein_unknown_function_OB"/>
</dbReference>
<name>A0A381Q9Z1_9ZZZZ</name>
<organism evidence="1">
    <name type="scientific">marine metagenome</name>
    <dbReference type="NCBI Taxonomy" id="408172"/>
    <lineage>
        <taxon>unclassified sequences</taxon>
        <taxon>metagenomes</taxon>
        <taxon>ecological metagenomes</taxon>
    </lineage>
</organism>
<gene>
    <name evidence="1" type="ORF">METZ01_LOCUS28518</name>
</gene>
<evidence type="ECO:0000313" key="1">
    <source>
        <dbReference type="EMBL" id="SUZ75664.1"/>
    </source>
</evidence>